<dbReference type="GO" id="GO:0009279">
    <property type="term" value="C:cell outer membrane"/>
    <property type="evidence" value="ECO:0007669"/>
    <property type="project" value="UniProtKB-SubCell"/>
</dbReference>
<dbReference type="Pfam" id="PF07548">
    <property type="entry name" value="ChlamPMP_M"/>
    <property type="match status" value="1"/>
</dbReference>
<name>W8JFF2_9CHLA</name>
<dbReference type="InterPro" id="IPR006626">
    <property type="entry name" value="PbH1"/>
</dbReference>
<reference evidence="14 15" key="1">
    <citation type="journal article" date="2014" name="Syst. Appl. Microbiol.">
        <title>Evidence for the existence of two new members of the family Chlamydiaceae and proposal of Chlamydia avium sp. nov. and Chlamydia gallinacea sp. nov.</title>
        <authorList>
            <person name="Sachse K."/>
            <person name="Laroucau K."/>
            <person name="Riege K."/>
            <person name="Wehner S."/>
            <person name="Dilcher M."/>
            <person name="Creasy H.H."/>
            <person name="Weidmann M."/>
            <person name="Myers G."/>
            <person name="Vorimore F."/>
            <person name="Vicari N."/>
            <person name="Magnino S."/>
            <person name="Liebler-Tenorio E."/>
            <person name="Ruettger A."/>
            <person name="Bavoil P.M."/>
            <person name="Hufert F.T."/>
            <person name="Rossello-Mora R."/>
            <person name="Marz M."/>
        </authorList>
    </citation>
    <scope>NUCLEOTIDE SEQUENCE [LARGE SCALE GENOMIC DNA]</scope>
    <source>
        <strain evidence="14 15">10DC88</strain>
    </source>
</reference>
<dbReference type="STRING" id="1229831.M832_00360"/>
<dbReference type="KEGG" id="cav:M832_00360"/>
<evidence type="ECO:0000256" key="12">
    <source>
        <dbReference type="SAM" id="SignalP"/>
    </source>
</evidence>
<dbReference type="InterPro" id="IPR003368">
    <property type="entry name" value="POMP_repeat"/>
</dbReference>
<evidence type="ECO:0000256" key="6">
    <source>
        <dbReference type="ARBA" id="ARBA00022525"/>
    </source>
</evidence>
<dbReference type="InterPro" id="IPR005546">
    <property type="entry name" value="Autotransporte_beta"/>
</dbReference>
<evidence type="ECO:0000313" key="14">
    <source>
        <dbReference type="EMBL" id="AHK62910.1"/>
    </source>
</evidence>
<keyword evidence="5" id="KW-0134">Cell wall</keyword>
<dbReference type="SMART" id="SM00710">
    <property type="entry name" value="PbH1"/>
    <property type="match status" value="12"/>
</dbReference>
<feature type="chain" id="PRO_5004912056" evidence="12">
    <location>
        <begin position="30"/>
        <end position="1787"/>
    </location>
</feature>
<evidence type="ECO:0000256" key="7">
    <source>
        <dbReference type="ARBA" id="ARBA00022692"/>
    </source>
</evidence>
<dbReference type="PANTHER" id="PTHR11319">
    <property type="entry name" value="G PROTEIN-COUPLED RECEPTOR-RELATED"/>
    <property type="match status" value="1"/>
</dbReference>
<dbReference type="Pfam" id="PF03797">
    <property type="entry name" value="Autotransporter"/>
    <property type="match status" value="1"/>
</dbReference>
<protein>
    <submittedName>
        <fullName evidence="14">Putative outer membrane protein PmpB</fullName>
    </submittedName>
</protein>
<dbReference type="PANTHER" id="PTHR11319:SF35">
    <property type="entry name" value="OUTER MEMBRANE PROTEIN PMPC-RELATED"/>
    <property type="match status" value="1"/>
</dbReference>
<dbReference type="Pfam" id="PF02415">
    <property type="entry name" value="Chlam_PMP"/>
    <property type="match status" value="8"/>
</dbReference>
<feature type="region of interest" description="Disordered" evidence="11">
    <location>
        <begin position="327"/>
        <end position="352"/>
    </location>
</feature>
<accession>W8JFF2</accession>
<dbReference type="PROSITE" id="PS51208">
    <property type="entry name" value="AUTOTRANSPORTER"/>
    <property type="match status" value="1"/>
</dbReference>
<evidence type="ECO:0000259" key="13">
    <source>
        <dbReference type="PROSITE" id="PS51208"/>
    </source>
</evidence>
<feature type="compositionally biased region" description="Low complexity" evidence="11">
    <location>
        <begin position="238"/>
        <end position="280"/>
    </location>
</feature>
<keyword evidence="6" id="KW-0964">Secreted</keyword>
<dbReference type="HOGENOM" id="CLU_001452_0_0_0"/>
<dbReference type="EMBL" id="CP006571">
    <property type="protein sequence ID" value="AHK62910.1"/>
    <property type="molecule type" value="Genomic_DNA"/>
</dbReference>
<proteinExistence type="inferred from homology"/>
<keyword evidence="9" id="KW-0472">Membrane</keyword>
<feature type="region of interest" description="Disordered" evidence="11">
    <location>
        <begin position="237"/>
        <end position="280"/>
    </location>
</feature>
<comment type="similarity">
    <text evidence="3">Belongs to the PMP outer membrane protein family.</text>
</comment>
<dbReference type="InterPro" id="IPR036709">
    <property type="entry name" value="Autotransporte_beta_dom_sf"/>
</dbReference>
<evidence type="ECO:0000256" key="5">
    <source>
        <dbReference type="ARBA" id="ARBA00022512"/>
    </source>
</evidence>
<keyword evidence="10" id="KW-0998">Cell outer membrane</keyword>
<dbReference type="SUPFAM" id="SSF103515">
    <property type="entry name" value="Autotransporter"/>
    <property type="match status" value="1"/>
</dbReference>
<evidence type="ECO:0000256" key="1">
    <source>
        <dbReference type="ARBA" id="ARBA00004191"/>
    </source>
</evidence>
<gene>
    <name evidence="14" type="primary">pmpB</name>
    <name evidence="14" type="ORF">M832_00360</name>
</gene>
<dbReference type="Proteomes" id="UP000019433">
    <property type="component" value="Chromosome"/>
</dbReference>
<evidence type="ECO:0000256" key="10">
    <source>
        <dbReference type="ARBA" id="ARBA00023237"/>
    </source>
</evidence>
<evidence type="ECO:0000256" key="2">
    <source>
        <dbReference type="ARBA" id="ARBA00004416"/>
    </source>
</evidence>
<dbReference type="Gene3D" id="2.40.128.130">
    <property type="entry name" value="Autotransporter beta-domain"/>
    <property type="match status" value="1"/>
</dbReference>
<evidence type="ECO:0000256" key="9">
    <source>
        <dbReference type="ARBA" id="ARBA00023136"/>
    </source>
</evidence>
<evidence type="ECO:0000256" key="3">
    <source>
        <dbReference type="ARBA" id="ARBA00007542"/>
    </source>
</evidence>
<keyword evidence="7" id="KW-0812">Transmembrane</keyword>
<evidence type="ECO:0000256" key="11">
    <source>
        <dbReference type="SAM" id="MobiDB-lite"/>
    </source>
</evidence>
<dbReference type="NCBIfam" id="TIGR01376">
    <property type="entry name" value="POMP_repeat"/>
    <property type="match status" value="8"/>
</dbReference>
<keyword evidence="4" id="KW-1134">Transmembrane beta strand</keyword>
<feature type="domain" description="Autotransporter" evidence="13">
    <location>
        <begin position="1495"/>
        <end position="1787"/>
    </location>
</feature>
<evidence type="ECO:0000256" key="8">
    <source>
        <dbReference type="ARBA" id="ARBA00022729"/>
    </source>
</evidence>
<sequence>MFSIGYCSMKWLSATAVFAALLPSTTVFSDPISEELNSTYYGISGGSSVSQFTQVTKSDSGTIYSITGDVIFSKFSNLPSSTTTTTTTATTTAALYRSIFDAILPYISSVHLSNALTFLPLASSSTQSSTTTTTVKGGGAFYNDKGGPIIFITSTGNPGSLTCSQITMTGQGGAIYAVGPVSFEGLKNLSFQNNLSQQSGGAIFTTSTVTITNIVNTIDFSNNSAKVPVPLISITPATSTSSSSNGSSDSNVNGSSSSTKISLPYSSSSSSGTSSSTLPSYTTETAGNGGAIFASGAITISSYQNMNFRNNIAEFPSVIDEAINNSQASTSQSTQVQSTSTSSITKSSATPVSTVVSTDEATTVIKGSGGALFSSDKISISQGTGDTTFILNTATGCGGAIYSGKSVNFTNISTLKFQSNSCDQQGGAIYSKENLTISSSDTLIQFNGNTGKTGGGGIYCLGSVTLSNLEKVSFGANKAGDFSITSSASTTTSSPASAYRQSAVSTQQDTSASTATLGKGGGLYVDQNFTTSNITSSLDFASNQATDCGGGIYVKGTYTCSDSHRLQVTKNISKKSGGGIYCESDVSFTNLTGQTLIQGNQATEDGGGICLAASKSLTLSGLTNFLLDSNSAKNGGGASIPANLTITFNNTTSAESDDTPTVLPVLGKIAITSNTAQENGGGIYTTKASLTNLESITIDQNSAQKNGGGLCTQIINSTAASPSVASVSSGVASNSGVISNNKYIAQTAATDVTTDVDFNVNYVISTSITNNSAQESGGGVYGKQGKLSSINIIDISGNSAQKGGGLYFTDSLTLEDVGTTTLSGNQAKHSGGAIYAKNLTLNQLPQGITFSNNKTETYATTTTTDGSSSPSPSEITGGAIYGETITLSNIQNGCIFSGNTAYNINGISSTSGTTDPNVQGGAIYAKTSLTLQNLTGVNFTGNSAATKNSTTTGQIAGGAIYAPTVTIQNCSNVSFSNNSALCTPATEATQAAEEESDSTTTKETLGGAIAATTSITFTNQALTFTNNSADIGSAIACMSATSGNNGSTGTITLDASSSCMFEGNIAKNRGAVYATTLTSNGGMRFENNTSANDGSAIYFTKQADINANSSVLFVGNQVQLAQTPTSTSGGKAAVTNLGAAIFGEPSDSNTDAILNLKALGGSITFKNNACVANSTEEQQSTTPSFCSIAGKVQLTLSAAQNQSINFYDAVNISTVNTNNSYTTLDINKSENGQSNQQYTGTVLFSGELHTNRSFIPQRAVLHNGTLVLGKNAELNVISFNQKSGSLVMGPGSVLATQKPQSETKGGISINNLTIDCSGMMSENGTMSAPTLKIGNYTAPTVTPSSLSANTQLPSIKSATSQDVNDVDTEDKIYLTGTLTLIDPEGVFYQNPSLGKDQEIVLLNLPEDTSKVEISPNLTLAGDTQPAKGYIGTWTLNPTDNNGKIEATWKFQEYRRWVYIPRDNYFYLNSILGSQNSLISVKQGVVNNMLNNARFDDAAYNNLWLSGIGAFLQNDSNANGRDFTYHARGYSIAIDAKPHPDFILGAAFSQVFGHSKSEKSIDNYRHKGSDHSFQATLYTGKSFFLPYRHSRALRPVLFQGVATYGYMKHDTTTYYPSIHERNIGNWEDLGWLFDLRVSLDLREPSKNSTFRCSFYSEVEYTGVRQKQFTELDYDPREFDSAAYRNLATPLGLAFEGAMLHYNILMYNKCSFAYFPVIYRNKPICRYKVLSSGATNIVTGVIPSRNLVRGEYSTQLYCNPYWIFYGNYTIDAGISSLVQLVNCGARMIF</sequence>
<dbReference type="InterPro" id="IPR011427">
    <property type="entry name" value="Polymorphic_membr_middle"/>
</dbReference>
<organism evidence="14 15">
    <name type="scientific">Chlamydia avium 10DC88</name>
    <dbReference type="NCBI Taxonomy" id="1229831"/>
    <lineage>
        <taxon>Bacteria</taxon>
        <taxon>Pseudomonadati</taxon>
        <taxon>Chlamydiota</taxon>
        <taxon>Chlamydiia</taxon>
        <taxon>Chlamydiales</taxon>
        <taxon>Chlamydiaceae</taxon>
        <taxon>Chlamydia/Chlamydophila group</taxon>
        <taxon>Chlamydia</taxon>
    </lineage>
</organism>
<dbReference type="PATRIC" id="fig|1229831.3.peg.36"/>
<evidence type="ECO:0000256" key="4">
    <source>
        <dbReference type="ARBA" id="ARBA00022452"/>
    </source>
</evidence>
<dbReference type="SMART" id="SM00869">
    <property type="entry name" value="Autotransporter"/>
    <property type="match status" value="1"/>
</dbReference>
<evidence type="ECO:0000313" key="15">
    <source>
        <dbReference type="Proteomes" id="UP000019433"/>
    </source>
</evidence>
<comment type="subcellular location">
    <subcellularLocation>
        <location evidence="2">Cell outer membrane</location>
        <topology evidence="2">Peripheral membrane protein</topology>
        <orientation evidence="2">Extracellular side</orientation>
    </subcellularLocation>
    <subcellularLocation>
        <location evidence="1">Secreted</location>
        <location evidence="1">Cell wall</location>
    </subcellularLocation>
</comment>
<dbReference type="eggNOG" id="COG3210">
    <property type="taxonomic scope" value="Bacteria"/>
</dbReference>
<keyword evidence="8 12" id="KW-0732">Signal</keyword>
<feature type="signal peptide" evidence="12">
    <location>
        <begin position="1"/>
        <end position="29"/>
    </location>
</feature>